<keyword evidence="1" id="KW-0732">Signal</keyword>
<dbReference type="Proteomes" id="UP000234323">
    <property type="component" value="Unassembled WGS sequence"/>
</dbReference>
<evidence type="ECO:0000256" key="1">
    <source>
        <dbReference type="SAM" id="SignalP"/>
    </source>
</evidence>
<dbReference type="OrthoDB" id="2307929at2759"/>
<dbReference type="VEuPathDB" id="FungiDB:RhiirA1_458673"/>
<name>A0A2I1H0N6_9GLOM</name>
<keyword evidence="3" id="KW-1185">Reference proteome</keyword>
<dbReference type="AlphaFoldDB" id="A0A2I1H0N6"/>
<evidence type="ECO:0000313" key="2">
    <source>
        <dbReference type="EMBL" id="PKY52440.1"/>
    </source>
</evidence>
<dbReference type="VEuPathDB" id="FungiDB:FUN_020922"/>
<organism evidence="2 3">
    <name type="scientific">Rhizophagus irregularis</name>
    <dbReference type="NCBI Taxonomy" id="588596"/>
    <lineage>
        <taxon>Eukaryota</taxon>
        <taxon>Fungi</taxon>
        <taxon>Fungi incertae sedis</taxon>
        <taxon>Mucoromycota</taxon>
        <taxon>Glomeromycotina</taxon>
        <taxon>Glomeromycetes</taxon>
        <taxon>Glomerales</taxon>
        <taxon>Glomeraceae</taxon>
        <taxon>Rhizophagus</taxon>
    </lineage>
</organism>
<feature type="chain" id="PRO_5014136373" evidence="1">
    <location>
        <begin position="26"/>
        <end position="150"/>
    </location>
</feature>
<dbReference type="EMBL" id="LLXI01001205">
    <property type="protein sequence ID" value="PKY52440.1"/>
    <property type="molecule type" value="Genomic_DNA"/>
</dbReference>
<feature type="signal peptide" evidence="1">
    <location>
        <begin position="1"/>
        <end position="25"/>
    </location>
</feature>
<accession>A0A2I1H0N6</accession>
<sequence length="150" mass="17007">MISRKFLLLATVALFCMIFIGSTQTAPSGAVAYVDLPDDVPGQYTWTNLDPFDKRSNTGSYRLYGSFTGGFDKDSNIQNYEFYVITKNGKKIDYTKDFRKNIKIFPGGGTTPFQKDYKGLKVIELAGGTFFVKHKGKKFSKASIKYIYYY</sequence>
<proteinExistence type="predicted"/>
<protein>
    <submittedName>
        <fullName evidence="2">Uncharacterized protein</fullName>
    </submittedName>
</protein>
<reference evidence="2 3" key="1">
    <citation type="submission" date="2015-10" db="EMBL/GenBank/DDBJ databases">
        <title>Genome analyses suggest a sexual origin of heterokaryosis in a supposedly ancient asexual fungus.</title>
        <authorList>
            <person name="Ropars J."/>
            <person name="Sedzielewska K."/>
            <person name="Noel J."/>
            <person name="Charron P."/>
            <person name="Farinelli L."/>
            <person name="Marton T."/>
            <person name="Kruger M."/>
            <person name="Pelin A."/>
            <person name="Brachmann A."/>
            <person name="Corradi N."/>
        </authorList>
    </citation>
    <scope>NUCLEOTIDE SEQUENCE [LARGE SCALE GENOMIC DNA]</scope>
    <source>
        <strain evidence="2 3">A4</strain>
    </source>
</reference>
<evidence type="ECO:0000313" key="3">
    <source>
        <dbReference type="Proteomes" id="UP000234323"/>
    </source>
</evidence>
<gene>
    <name evidence="2" type="ORF">RhiirA4_470075</name>
</gene>
<comment type="caution">
    <text evidence="2">The sequence shown here is derived from an EMBL/GenBank/DDBJ whole genome shotgun (WGS) entry which is preliminary data.</text>
</comment>
<dbReference type="VEuPathDB" id="FungiDB:RhiirFUN_000238"/>